<evidence type="ECO:0000313" key="2">
    <source>
        <dbReference type="EMBL" id="GHG04090.1"/>
    </source>
</evidence>
<dbReference type="EMBL" id="BNAL01000018">
    <property type="protein sequence ID" value="GHG04090.1"/>
    <property type="molecule type" value="Genomic_DNA"/>
</dbReference>
<evidence type="ECO:0000256" key="1">
    <source>
        <dbReference type="SAM" id="MobiDB-lite"/>
    </source>
</evidence>
<feature type="region of interest" description="Disordered" evidence="1">
    <location>
        <begin position="137"/>
        <end position="156"/>
    </location>
</feature>
<sequence length="208" mass="22773">MNQERRVRLDGVREALRVSMTDWATLEVRDDQARVVPAPQLALLVGQLDQADPDWSLHWACDSMQPPVVRARLCAAGLEREGLASGYTLEDAKLAALADAARLYGVASLGEGEVHWVDYDPDEGADTTLLETGAEGAALTPRPSLPPEPPRDPQMEKARGHIDDLIAQIRAAGRGKEIAPVLMRGYGNTLEESRQIYKELQAVLRDAE</sequence>
<gene>
    <name evidence="2" type="ORF">GCM10017783_15880</name>
</gene>
<evidence type="ECO:0000313" key="3">
    <source>
        <dbReference type="Proteomes" id="UP000632154"/>
    </source>
</evidence>
<dbReference type="RefSeq" id="WP_229839002.1">
    <property type="nucleotide sequence ID" value="NZ_BNAL01000018.1"/>
</dbReference>
<comment type="caution">
    <text evidence="2">The sequence shown here is derived from an EMBL/GenBank/DDBJ whole genome shotgun (WGS) entry which is preliminary data.</text>
</comment>
<name>A0ABQ3K6J2_9DEIO</name>
<proteinExistence type="predicted"/>
<protein>
    <recommendedName>
        <fullName evidence="4">Single-stranded DNA-binding protein</fullName>
    </recommendedName>
</protein>
<organism evidence="2 3">
    <name type="scientific">Deinococcus piscis</name>
    <dbReference type="NCBI Taxonomy" id="394230"/>
    <lineage>
        <taxon>Bacteria</taxon>
        <taxon>Thermotogati</taxon>
        <taxon>Deinococcota</taxon>
        <taxon>Deinococci</taxon>
        <taxon>Deinococcales</taxon>
        <taxon>Deinococcaceae</taxon>
        <taxon>Deinococcus</taxon>
    </lineage>
</organism>
<accession>A0ABQ3K6J2</accession>
<keyword evidence="3" id="KW-1185">Reference proteome</keyword>
<evidence type="ECO:0008006" key="4">
    <source>
        <dbReference type="Google" id="ProtNLM"/>
    </source>
</evidence>
<reference evidence="3" key="1">
    <citation type="journal article" date="2019" name="Int. J. Syst. Evol. Microbiol.">
        <title>The Global Catalogue of Microorganisms (GCM) 10K type strain sequencing project: providing services to taxonomists for standard genome sequencing and annotation.</title>
        <authorList>
            <consortium name="The Broad Institute Genomics Platform"/>
            <consortium name="The Broad Institute Genome Sequencing Center for Infectious Disease"/>
            <person name="Wu L."/>
            <person name="Ma J."/>
        </authorList>
    </citation>
    <scope>NUCLEOTIDE SEQUENCE [LARGE SCALE GENOMIC DNA]</scope>
    <source>
        <strain evidence="3">CGMCC 1.18439</strain>
    </source>
</reference>
<dbReference type="Proteomes" id="UP000632154">
    <property type="component" value="Unassembled WGS sequence"/>
</dbReference>